<name>A0A9P4IP61_9PEZI</name>
<protein>
    <submittedName>
        <fullName evidence="1">Uncharacterized protein</fullName>
    </submittedName>
</protein>
<reference evidence="1" key="1">
    <citation type="journal article" date="2020" name="Stud. Mycol.">
        <title>101 Dothideomycetes genomes: a test case for predicting lifestyles and emergence of pathogens.</title>
        <authorList>
            <person name="Haridas S."/>
            <person name="Albert R."/>
            <person name="Binder M."/>
            <person name="Bloem J."/>
            <person name="Labutti K."/>
            <person name="Salamov A."/>
            <person name="Andreopoulos B."/>
            <person name="Baker S."/>
            <person name="Barry K."/>
            <person name="Bills G."/>
            <person name="Bluhm B."/>
            <person name="Cannon C."/>
            <person name="Castanera R."/>
            <person name="Culley D."/>
            <person name="Daum C."/>
            <person name="Ezra D."/>
            <person name="Gonzalez J."/>
            <person name="Henrissat B."/>
            <person name="Kuo A."/>
            <person name="Liang C."/>
            <person name="Lipzen A."/>
            <person name="Lutzoni F."/>
            <person name="Magnuson J."/>
            <person name="Mondo S."/>
            <person name="Nolan M."/>
            <person name="Ohm R."/>
            <person name="Pangilinan J."/>
            <person name="Park H.-J."/>
            <person name="Ramirez L."/>
            <person name="Alfaro M."/>
            <person name="Sun H."/>
            <person name="Tritt A."/>
            <person name="Yoshinaga Y."/>
            <person name="Zwiers L.-H."/>
            <person name="Turgeon B."/>
            <person name="Goodwin S."/>
            <person name="Spatafora J."/>
            <person name="Crous P."/>
            <person name="Grigoriev I."/>
        </authorList>
    </citation>
    <scope>NUCLEOTIDE SEQUENCE</scope>
    <source>
        <strain evidence="1">CBS 133067</strain>
    </source>
</reference>
<dbReference type="EMBL" id="ML978122">
    <property type="protein sequence ID" value="KAF2103114.1"/>
    <property type="molecule type" value="Genomic_DNA"/>
</dbReference>
<comment type="caution">
    <text evidence="1">The sequence shown here is derived from an EMBL/GenBank/DDBJ whole genome shotgun (WGS) entry which is preliminary data.</text>
</comment>
<sequence length="351" mass="39743">MATNSVANDMSHIHKVLLICESWSPAEINKAITALQCLAAVREKHPAEGLPAPSMPTTSEPATPSPSPLLRPFVFTELPAELRNIIYEYVLVPPSGSVALASQSSEPRLDINLLCTNKEIHREAKALFYEKAALYLKVSWESLFPAVPAKQEPWVSEELYRQDYQVNKQLYAKGGYGELPTPTTYPWEAISRFHTVDVSVVMLPTCILADNFKIVPHFLQMIEVMPHPQHRRRISFDMFYRGLLSSDETEELRTVMDAILSASFAAHVQQDTLRQCSSSEIHILPDFAIAALDEDNPGDLDEIWFTFGQDPYTNTIHTHFQNWSPYEAKPAGGYCGWIYDRMQWRACRDPS</sequence>
<dbReference type="AlphaFoldDB" id="A0A9P4IP61"/>
<gene>
    <name evidence="1" type="ORF">NA57DRAFT_72097</name>
</gene>
<proteinExistence type="predicted"/>
<dbReference type="PANTHER" id="PTHR42085:SF8">
    <property type="entry name" value="F-BOX DOMAIN-CONTAINING PROTEIN"/>
    <property type="match status" value="1"/>
</dbReference>
<evidence type="ECO:0000313" key="2">
    <source>
        <dbReference type="Proteomes" id="UP000799772"/>
    </source>
</evidence>
<organism evidence="1 2">
    <name type="scientific">Rhizodiscina lignyota</name>
    <dbReference type="NCBI Taxonomy" id="1504668"/>
    <lineage>
        <taxon>Eukaryota</taxon>
        <taxon>Fungi</taxon>
        <taxon>Dikarya</taxon>
        <taxon>Ascomycota</taxon>
        <taxon>Pezizomycotina</taxon>
        <taxon>Dothideomycetes</taxon>
        <taxon>Pleosporomycetidae</taxon>
        <taxon>Aulographales</taxon>
        <taxon>Rhizodiscinaceae</taxon>
        <taxon>Rhizodiscina</taxon>
    </lineage>
</organism>
<dbReference type="OrthoDB" id="3657922at2759"/>
<dbReference type="Proteomes" id="UP000799772">
    <property type="component" value="Unassembled WGS sequence"/>
</dbReference>
<evidence type="ECO:0000313" key="1">
    <source>
        <dbReference type="EMBL" id="KAF2103114.1"/>
    </source>
</evidence>
<accession>A0A9P4IP61</accession>
<dbReference type="PANTHER" id="PTHR42085">
    <property type="entry name" value="F-BOX DOMAIN-CONTAINING PROTEIN"/>
    <property type="match status" value="1"/>
</dbReference>
<keyword evidence="2" id="KW-1185">Reference proteome</keyword>
<dbReference type="InterPro" id="IPR038883">
    <property type="entry name" value="AN11006-like"/>
</dbReference>